<dbReference type="InterPro" id="IPR029033">
    <property type="entry name" value="His_PPase_superfam"/>
</dbReference>
<dbReference type="EMBL" id="JAYLLH010000016">
    <property type="protein sequence ID" value="MEC3861985.1"/>
    <property type="molecule type" value="Genomic_DNA"/>
</dbReference>
<dbReference type="RefSeq" id="WP_326297721.1">
    <property type="nucleotide sequence ID" value="NZ_JAYLLH010000016.1"/>
</dbReference>
<dbReference type="PROSITE" id="PS51257">
    <property type="entry name" value="PROKAR_LIPOPROTEIN"/>
    <property type="match status" value="1"/>
</dbReference>
<keyword evidence="2" id="KW-1185">Reference proteome</keyword>
<dbReference type="Proteomes" id="UP001348149">
    <property type="component" value="Unassembled WGS sequence"/>
</dbReference>
<protein>
    <submittedName>
        <fullName evidence="1">Histidine phosphatase family protein</fullName>
    </submittedName>
</protein>
<name>A0ABU6HJG4_9RHOB</name>
<dbReference type="Gene3D" id="3.40.50.1240">
    <property type="entry name" value="Phosphoglycerate mutase-like"/>
    <property type="match status" value="1"/>
</dbReference>
<accession>A0ABU6HJG4</accession>
<sequence>MQRRAFVILGAAFLAGCAAGTPGSVRLRPGTTLYIVRHGDREGEDLTAKGRQRAQALVGALEGMALDAIYAPGIKRNLDTASPIAAARGLEVMRRPQENPTARLAREAAGKAALWVGNKGNITAIWDGLGLPDPAPLNYGDLAIVRADATGGVTVERRVFGPK</sequence>
<reference evidence="1 2" key="1">
    <citation type="submission" date="2024-01" db="EMBL/GenBank/DDBJ databases">
        <title>Mesobacterium rodlantinim sp. nov., isolated from shallow sea hydrothermal systems off Kueishantao Island.</title>
        <authorList>
            <person name="Su Z."/>
            <person name="Tang K."/>
        </authorList>
    </citation>
    <scope>NUCLEOTIDE SEQUENCE [LARGE SCALE GENOMIC DNA]</scope>
    <source>
        <strain evidence="1 2">TK19101</strain>
    </source>
</reference>
<dbReference type="CDD" id="cd07040">
    <property type="entry name" value="HP"/>
    <property type="match status" value="1"/>
</dbReference>
<dbReference type="Pfam" id="PF00300">
    <property type="entry name" value="His_Phos_1"/>
    <property type="match status" value="1"/>
</dbReference>
<organism evidence="1 2">
    <name type="scientific">Mesobacterium hydrothermale</name>
    <dbReference type="NCBI Taxonomy" id="3111907"/>
    <lineage>
        <taxon>Bacteria</taxon>
        <taxon>Pseudomonadati</taxon>
        <taxon>Pseudomonadota</taxon>
        <taxon>Alphaproteobacteria</taxon>
        <taxon>Rhodobacterales</taxon>
        <taxon>Roseobacteraceae</taxon>
        <taxon>Mesobacterium</taxon>
    </lineage>
</organism>
<evidence type="ECO:0000313" key="1">
    <source>
        <dbReference type="EMBL" id="MEC3861985.1"/>
    </source>
</evidence>
<evidence type="ECO:0000313" key="2">
    <source>
        <dbReference type="Proteomes" id="UP001348149"/>
    </source>
</evidence>
<dbReference type="InterPro" id="IPR013078">
    <property type="entry name" value="His_Pase_superF_clade-1"/>
</dbReference>
<proteinExistence type="predicted"/>
<dbReference type="SUPFAM" id="SSF53254">
    <property type="entry name" value="Phosphoglycerate mutase-like"/>
    <property type="match status" value="1"/>
</dbReference>
<gene>
    <name evidence="1" type="ORF">VK792_11880</name>
</gene>
<comment type="caution">
    <text evidence="1">The sequence shown here is derived from an EMBL/GenBank/DDBJ whole genome shotgun (WGS) entry which is preliminary data.</text>
</comment>